<accession>A0AAX1N946</accession>
<reference evidence="5 6" key="1">
    <citation type="submission" date="2021-05" db="EMBL/GenBank/DDBJ databases">
        <title>Comparative genomic studies on the polysaccharide-degrading batcterial strains of the Flammeovirga genus.</title>
        <authorList>
            <person name="Zewei F."/>
            <person name="Zheng Z."/>
            <person name="Yu L."/>
            <person name="Ruyue G."/>
            <person name="Yanhong M."/>
            <person name="Yuanyuan C."/>
            <person name="Jingyan G."/>
            <person name="Wenjun H."/>
        </authorList>
    </citation>
    <scope>NUCLEOTIDE SEQUENCE [LARGE SCALE GENOMIC DNA]</scope>
    <source>
        <strain evidence="5 6">NBRC:100898</strain>
    </source>
</reference>
<keyword evidence="6" id="KW-1185">Reference proteome</keyword>
<evidence type="ECO:0000256" key="3">
    <source>
        <dbReference type="RuleBase" id="RU003616"/>
    </source>
</evidence>
<dbReference type="InterPro" id="IPR002068">
    <property type="entry name" value="A-crystallin/Hsp20_dom"/>
</dbReference>
<dbReference type="Proteomes" id="UP000678679">
    <property type="component" value="Chromosome 1"/>
</dbReference>
<dbReference type="Pfam" id="PF00011">
    <property type="entry name" value="HSP20"/>
    <property type="match status" value="1"/>
</dbReference>
<evidence type="ECO:0000256" key="1">
    <source>
        <dbReference type="ARBA" id="ARBA00023016"/>
    </source>
</evidence>
<comment type="similarity">
    <text evidence="2 3">Belongs to the small heat shock protein (HSP20) family.</text>
</comment>
<protein>
    <submittedName>
        <fullName evidence="5">Hsp20 family protein</fullName>
    </submittedName>
</protein>
<dbReference type="PANTHER" id="PTHR46733">
    <property type="entry name" value="26.5 KDA HEAT SHOCK PROTEIN, MITOCHONDRIAL"/>
    <property type="match status" value="1"/>
</dbReference>
<dbReference type="PANTHER" id="PTHR46733:SF4">
    <property type="entry name" value="HEAT SHOCK PROTEIN 21, CHLOROPLASTIC"/>
    <property type="match status" value="1"/>
</dbReference>
<proteinExistence type="inferred from homology"/>
<dbReference type="CDD" id="cd06464">
    <property type="entry name" value="ACD_sHsps-like"/>
    <property type="match status" value="1"/>
</dbReference>
<evidence type="ECO:0000259" key="4">
    <source>
        <dbReference type="PROSITE" id="PS01031"/>
    </source>
</evidence>
<feature type="domain" description="SHSP" evidence="4">
    <location>
        <begin position="21"/>
        <end position="132"/>
    </location>
</feature>
<evidence type="ECO:0000313" key="5">
    <source>
        <dbReference type="EMBL" id="QWG02303.1"/>
    </source>
</evidence>
<dbReference type="SUPFAM" id="SSF49764">
    <property type="entry name" value="HSP20-like chaperones"/>
    <property type="match status" value="1"/>
</dbReference>
<keyword evidence="1" id="KW-0346">Stress response</keyword>
<dbReference type="GO" id="GO:0009408">
    <property type="term" value="P:response to heat"/>
    <property type="evidence" value="ECO:0007669"/>
    <property type="project" value="InterPro"/>
</dbReference>
<name>A0AAX1N946_9BACT</name>
<organism evidence="5 6">
    <name type="scientific">Flammeovirga yaeyamensis</name>
    <dbReference type="NCBI Taxonomy" id="367791"/>
    <lineage>
        <taxon>Bacteria</taxon>
        <taxon>Pseudomonadati</taxon>
        <taxon>Bacteroidota</taxon>
        <taxon>Cytophagia</taxon>
        <taxon>Cytophagales</taxon>
        <taxon>Flammeovirgaceae</taxon>
        <taxon>Flammeovirga</taxon>
    </lineage>
</organism>
<evidence type="ECO:0000313" key="6">
    <source>
        <dbReference type="Proteomes" id="UP000678679"/>
    </source>
</evidence>
<gene>
    <name evidence="5" type="ORF">KMW28_01590</name>
</gene>
<evidence type="ECO:0000256" key="2">
    <source>
        <dbReference type="PROSITE-ProRule" id="PRU00285"/>
    </source>
</evidence>
<dbReference type="PROSITE" id="PS01031">
    <property type="entry name" value="SHSP"/>
    <property type="match status" value="1"/>
</dbReference>
<dbReference type="InterPro" id="IPR044587">
    <property type="entry name" value="HSP21-like"/>
</dbReference>
<dbReference type="KEGG" id="fya:KMW28_01590"/>
<dbReference type="Gene3D" id="2.60.40.790">
    <property type="match status" value="1"/>
</dbReference>
<dbReference type="AlphaFoldDB" id="A0AAX1N946"/>
<dbReference type="RefSeq" id="WP_169664773.1">
    <property type="nucleotide sequence ID" value="NZ_CP076132.1"/>
</dbReference>
<dbReference type="InterPro" id="IPR008978">
    <property type="entry name" value="HSP20-like_chaperone"/>
</dbReference>
<dbReference type="EMBL" id="CP076132">
    <property type="protein sequence ID" value="QWG02303.1"/>
    <property type="molecule type" value="Genomic_DNA"/>
</dbReference>
<sequence>MSINNVCYTPRNKRRFVNNMNQDLQKNIPVNIIENDKEYIVEFIVPKYQKENFSIDIEDKVLSVKYTSAKDEDTKEEVKYISNTYQVVDFEKKYKLPKDVNYEGFSASFNEGILLINLPKSEEKQPINIEIK</sequence>